<comment type="caution">
    <text evidence="1">The sequence shown here is derived from an EMBL/GenBank/DDBJ whole genome shotgun (WGS) entry which is preliminary data.</text>
</comment>
<keyword evidence="2" id="KW-1185">Reference proteome</keyword>
<name>A0A7J9DAU3_9ROSI</name>
<organism evidence="1 2">
    <name type="scientific">Gossypium trilobum</name>
    <dbReference type="NCBI Taxonomy" id="34281"/>
    <lineage>
        <taxon>Eukaryota</taxon>
        <taxon>Viridiplantae</taxon>
        <taxon>Streptophyta</taxon>
        <taxon>Embryophyta</taxon>
        <taxon>Tracheophyta</taxon>
        <taxon>Spermatophyta</taxon>
        <taxon>Magnoliopsida</taxon>
        <taxon>eudicotyledons</taxon>
        <taxon>Gunneridae</taxon>
        <taxon>Pentapetalae</taxon>
        <taxon>rosids</taxon>
        <taxon>malvids</taxon>
        <taxon>Malvales</taxon>
        <taxon>Malvaceae</taxon>
        <taxon>Malvoideae</taxon>
        <taxon>Gossypium</taxon>
    </lineage>
</organism>
<reference evidence="1 2" key="1">
    <citation type="journal article" date="2019" name="Genome Biol. Evol.">
        <title>Insights into the evolution of the New World diploid cottons (Gossypium, subgenus Houzingenia) based on genome sequencing.</title>
        <authorList>
            <person name="Grover C.E."/>
            <person name="Arick M.A. 2nd"/>
            <person name="Thrash A."/>
            <person name="Conover J.L."/>
            <person name="Sanders W.S."/>
            <person name="Peterson D.G."/>
            <person name="Frelichowski J.E."/>
            <person name="Scheffler J.A."/>
            <person name="Scheffler B.E."/>
            <person name="Wendel J.F."/>
        </authorList>
    </citation>
    <scope>NUCLEOTIDE SEQUENCE [LARGE SCALE GENOMIC DNA]</scope>
    <source>
        <strain evidence="1">8</strain>
        <tissue evidence="1">Leaf</tissue>
    </source>
</reference>
<dbReference type="AlphaFoldDB" id="A0A7J9DAU3"/>
<evidence type="ECO:0000313" key="2">
    <source>
        <dbReference type="Proteomes" id="UP000593568"/>
    </source>
</evidence>
<evidence type="ECO:0000313" key="1">
    <source>
        <dbReference type="EMBL" id="MBA0757832.1"/>
    </source>
</evidence>
<protein>
    <submittedName>
        <fullName evidence="1">Uncharacterized protein</fullName>
    </submittedName>
</protein>
<proteinExistence type="predicted"/>
<sequence>MHVNVSIEYCYRAKKIVNKKIVGNSKKKIGLL</sequence>
<dbReference type="EMBL" id="JABEZW010000001">
    <property type="protein sequence ID" value="MBA0757832.1"/>
    <property type="molecule type" value="Genomic_DNA"/>
</dbReference>
<gene>
    <name evidence="1" type="ORF">Gotri_020894</name>
</gene>
<accession>A0A7J9DAU3</accession>
<dbReference type="Proteomes" id="UP000593568">
    <property type="component" value="Unassembled WGS sequence"/>
</dbReference>